<evidence type="ECO:0000313" key="1">
    <source>
        <dbReference type="EMBL" id="WHZ59032.1"/>
    </source>
</evidence>
<protein>
    <submittedName>
        <fullName evidence="1">Ger(X)C family spore germination protein</fullName>
    </submittedName>
</protein>
<dbReference type="Proteomes" id="UP001226091">
    <property type="component" value="Chromosome"/>
</dbReference>
<proteinExistence type="predicted"/>
<reference evidence="2" key="1">
    <citation type="journal article" date="2025" name="Aquaculture">
        <title>Assessment of the bioflocculant production and safety properties of Metabacillus hrfriensis sp. nov. based on phenotypic and whole-genome sequencing analysis.</title>
        <authorList>
            <person name="Zhang R."/>
            <person name="Zhao Z."/>
            <person name="Luo L."/>
            <person name="Wang S."/>
            <person name="Guo K."/>
            <person name="Xu W."/>
        </authorList>
    </citation>
    <scope>NUCLEOTIDE SEQUENCE [LARGE SCALE GENOMIC DNA]</scope>
    <source>
        <strain evidence="2">CT-WN-B3</strain>
    </source>
</reference>
<keyword evidence="2" id="KW-1185">Reference proteome</keyword>
<name>A0ACD4REV9_9BACI</name>
<organism evidence="1 2">
    <name type="scientific">Metabacillus hrfriensis</name>
    <dbReference type="NCBI Taxonomy" id="3048891"/>
    <lineage>
        <taxon>Bacteria</taxon>
        <taxon>Bacillati</taxon>
        <taxon>Bacillota</taxon>
        <taxon>Bacilli</taxon>
        <taxon>Bacillales</taxon>
        <taxon>Bacillaceae</taxon>
        <taxon>Metabacillus</taxon>
    </lineage>
</organism>
<evidence type="ECO:0000313" key="2">
    <source>
        <dbReference type="Proteomes" id="UP001226091"/>
    </source>
</evidence>
<sequence length="402" mass="44932">MKQNRNNKLLLSVSLSVLLLLSLTGCWSSNEIEEIGLSVGLALDEGRESTIEKELKKQGGGYTKSDIITMTHQFVNAQGKGSESNGGGKQKPYINISETGDSIHQITREFSLRKDRPMFSPHLKVIVINSDLARSYSLEQLLDQFLRDNEIRPSCLVFISKGQARETMESKEAGEIPAFRLLGIADNEYRTTRISPSISLAKLEGKMQSKSSFLLQNVISTNGEVKFSGAAVIEGKTKKLRGFLNEEELEGLTWITGKGKGGLVKSFDKETSQPIIYEVTSMESKIIPHVNGKNISFDVNIESEGRLSENWVVSEKTSENKFLKNAEKAAEEEVNRLVNNVLEIMQEDYQVDVAGFGNQLRIKHPKVWEKVKKDWDQTFSEIPIKYNLKLTITEYGASGSSK</sequence>
<dbReference type="EMBL" id="CP126116">
    <property type="protein sequence ID" value="WHZ59032.1"/>
    <property type="molecule type" value="Genomic_DNA"/>
</dbReference>
<accession>A0ACD4REV9</accession>
<gene>
    <name evidence="1" type="ORF">QLQ22_06765</name>
</gene>